<dbReference type="Proteomes" id="UP000653472">
    <property type="component" value="Unassembled WGS sequence"/>
</dbReference>
<dbReference type="Pfam" id="PF13505">
    <property type="entry name" value="OMP_b-brl"/>
    <property type="match status" value="1"/>
</dbReference>
<dbReference type="PROSITE" id="PS51257">
    <property type="entry name" value="PROKAR_LIPOPROTEIN"/>
    <property type="match status" value="1"/>
</dbReference>
<gene>
    <name evidence="4" type="ORF">G7Y82_05885</name>
</gene>
<accession>A0A969WAD1</accession>
<protein>
    <recommendedName>
        <fullName evidence="3">Outer membrane protein beta-barrel domain-containing protein</fullName>
    </recommendedName>
</protein>
<evidence type="ECO:0000256" key="2">
    <source>
        <dbReference type="SAM" id="SignalP"/>
    </source>
</evidence>
<feature type="chain" id="PRO_5036925337" description="Outer membrane protein beta-barrel domain-containing protein" evidence="2">
    <location>
        <begin position="27"/>
        <end position="195"/>
    </location>
</feature>
<comment type="caution">
    <text evidence="4">The sequence shown here is derived from an EMBL/GenBank/DDBJ whole genome shotgun (WGS) entry which is preliminary data.</text>
</comment>
<evidence type="ECO:0000313" key="4">
    <source>
        <dbReference type="EMBL" id="NKF21841.1"/>
    </source>
</evidence>
<sequence length="195" mass="21490">MMRSKFAWLPLAAVALGCMVTGTAQAQDATSPPHYVYAGVDYAFLRSSLSKDSMKNALGGDQFDSDFYLLRVGTRLFKQISIEGRFGIKNESGNSTDKVETNQMYGIYIVPTGNLFHFLEVSAPIGYAHTKLENDNGSVKLNGMSFGLNFEVPIYVNAKSRIPDIRLSSGGTVYYAGRDSQTYGYQAGIRMDFKI</sequence>
<keyword evidence="5" id="KW-1185">Reference proteome</keyword>
<evidence type="ECO:0000313" key="5">
    <source>
        <dbReference type="Proteomes" id="UP000653472"/>
    </source>
</evidence>
<dbReference type="AlphaFoldDB" id="A0A969WAD1"/>
<feature type="domain" description="Outer membrane protein beta-barrel" evidence="3">
    <location>
        <begin position="15"/>
        <end position="152"/>
    </location>
</feature>
<keyword evidence="1 2" id="KW-0732">Signal</keyword>
<reference evidence="4" key="1">
    <citation type="submission" date="2020-03" db="EMBL/GenBank/DDBJ databases">
        <title>Solimonas marina sp. nov., isolated from deep seawater of the Pacific Ocean.</title>
        <authorList>
            <person name="Liu X."/>
            <person name="Lai Q."/>
            <person name="Sun F."/>
            <person name="Gai Y."/>
            <person name="Li G."/>
            <person name="Shao Z."/>
        </authorList>
    </citation>
    <scope>NUCLEOTIDE SEQUENCE</scope>
    <source>
        <strain evidence="4">C16B3</strain>
    </source>
</reference>
<organism evidence="4 5">
    <name type="scientific">Solimonas marina</name>
    <dbReference type="NCBI Taxonomy" id="2714601"/>
    <lineage>
        <taxon>Bacteria</taxon>
        <taxon>Pseudomonadati</taxon>
        <taxon>Pseudomonadota</taxon>
        <taxon>Gammaproteobacteria</taxon>
        <taxon>Nevskiales</taxon>
        <taxon>Nevskiaceae</taxon>
        <taxon>Solimonas</taxon>
    </lineage>
</organism>
<evidence type="ECO:0000256" key="1">
    <source>
        <dbReference type="ARBA" id="ARBA00022729"/>
    </source>
</evidence>
<evidence type="ECO:0000259" key="3">
    <source>
        <dbReference type="Pfam" id="PF13505"/>
    </source>
</evidence>
<dbReference type="EMBL" id="JAAVXB010000002">
    <property type="protein sequence ID" value="NKF21841.1"/>
    <property type="molecule type" value="Genomic_DNA"/>
</dbReference>
<dbReference type="InterPro" id="IPR027385">
    <property type="entry name" value="Beta-barrel_OMP"/>
</dbReference>
<feature type="signal peptide" evidence="2">
    <location>
        <begin position="1"/>
        <end position="26"/>
    </location>
</feature>
<name>A0A969WAD1_9GAMM</name>
<proteinExistence type="predicted"/>